<dbReference type="PANTHER" id="PTHR42648">
    <property type="entry name" value="TRANSPOSASE, PUTATIVE-RELATED"/>
    <property type="match status" value="1"/>
</dbReference>
<dbReference type="InterPro" id="IPR012337">
    <property type="entry name" value="RNaseH-like_sf"/>
</dbReference>
<keyword evidence="9" id="KW-0239">DNA-directed DNA polymerase</keyword>
<sequence length="250" mass="28901">MWVIRNLPDEYKAIGELWLKKFEIEKATKSLKDTIEELHAYIIQTEDDAETKRALSDQHNKNKNKTSTRCSNNSHNPLAQHSKEDCWKLHPEKLPKSNKPIKALMARKDTISISHLTTAPYTPKPYPFARRGNQTTITKTRCLLKDSGLDLSLLAEAENTAIYLENITPSKNMNFDTPFHKWFNKEPSLRHLQPFCFMAIMLEQKQNGKFDETGSRGIFLGYGETQQSYRIMDPGRGNIKINHHVKCRKT</sequence>
<reference evidence="13" key="1">
    <citation type="submission" date="2021-03" db="EMBL/GenBank/DDBJ databases">
        <title>Draft genome sequence of rust myrtle Austropuccinia psidii MF-1, a brazilian biotype.</title>
        <authorList>
            <person name="Quecine M.C."/>
            <person name="Pachon D.M.R."/>
            <person name="Bonatelli M.L."/>
            <person name="Correr F.H."/>
            <person name="Franceschini L.M."/>
            <person name="Leite T.F."/>
            <person name="Margarido G.R.A."/>
            <person name="Almeida C.A."/>
            <person name="Ferrarezi J.A."/>
            <person name="Labate C.A."/>
        </authorList>
    </citation>
    <scope>NUCLEOTIDE SEQUENCE</scope>
    <source>
        <strain evidence="13">MF-1</strain>
    </source>
</reference>
<feature type="domain" description="Retroviral polymerase SH3-like" evidence="12">
    <location>
        <begin position="202"/>
        <end position="247"/>
    </location>
</feature>
<keyword evidence="3" id="KW-0479">Metal-binding</keyword>
<dbReference type="Gene3D" id="3.30.420.10">
    <property type="entry name" value="Ribonuclease H-like superfamily/Ribonuclease H"/>
    <property type="match status" value="1"/>
</dbReference>
<dbReference type="GO" id="GO:0015074">
    <property type="term" value="P:DNA integration"/>
    <property type="evidence" value="ECO:0007669"/>
    <property type="project" value="UniProtKB-KW"/>
</dbReference>
<feature type="compositionally biased region" description="Basic and acidic residues" evidence="11">
    <location>
        <begin position="50"/>
        <end position="60"/>
    </location>
</feature>
<evidence type="ECO:0000256" key="9">
    <source>
        <dbReference type="ARBA" id="ARBA00022932"/>
    </source>
</evidence>
<comment type="caution">
    <text evidence="13">The sequence shown here is derived from an EMBL/GenBank/DDBJ whole genome shotgun (WGS) entry which is preliminary data.</text>
</comment>
<organism evidence="13 14">
    <name type="scientific">Austropuccinia psidii MF-1</name>
    <dbReference type="NCBI Taxonomy" id="1389203"/>
    <lineage>
        <taxon>Eukaryota</taxon>
        <taxon>Fungi</taxon>
        <taxon>Dikarya</taxon>
        <taxon>Basidiomycota</taxon>
        <taxon>Pucciniomycotina</taxon>
        <taxon>Pucciniomycetes</taxon>
        <taxon>Pucciniales</taxon>
        <taxon>Sphaerophragmiaceae</taxon>
        <taxon>Austropuccinia</taxon>
    </lineage>
</organism>
<dbReference type="GO" id="GO:0003964">
    <property type="term" value="F:RNA-directed DNA polymerase activity"/>
    <property type="evidence" value="ECO:0007669"/>
    <property type="project" value="UniProtKB-KW"/>
</dbReference>
<keyword evidence="10" id="KW-0233">DNA recombination</keyword>
<keyword evidence="2" id="KW-0540">Nuclease</keyword>
<keyword evidence="14" id="KW-1185">Reference proteome</keyword>
<dbReference type="SUPFAM" id="SSF53098">
    <property type="entry name" value="Ribonuclease H-like"/>
    <property type="match status" value="1"/>
</dbReference>
<dbReference type="GO" id="GO:0016787">
    <property type="term" value="F:hydrolase activity"/>
    <property type="evidence" value="ECO:0007669"/>
    <property type="project" value="UniProtKB-KW"/>
</dbReference>
<evidence type="ECO:0000256" key="3">
    <source>
        <dbReference type="ARBA" id="ARBA00022723"/>
    </source>
</evidence>
<evidence type="ECO:0000256" key="11">
    <source>
        <dbReference type="SAM" id="MobiDB-lite"/>
    </source>
</evidence>
<dbReference type="InterPro" id="IPR039537">
    <property type="entry name" value="Retrotran_Ty1/copia-like"/>
</dbReference>
<accession>A0A9Q3CD44</accession>
<evidence type="ECO:0000256" key="1">
    <source>
        <dbReference type="ARBA" id="ARBA00022695"/>
    </source>
</evidence>
<evidence type="ECO:0000313" key="14">
    <source>
        <dbReference type="Proteomes" id="UP000765509"/>
    </source>
</evidence>
<dbReference type="Pfam" id="PF25597">
    <property type="entry name" value="SH3_retrovirus"/>
    <property type="match status" value="1"/>
</dbReference>
<evidence type="ECO:0000313" key="13">
    <source>
        <dbReference type="EMBL" id="MBW0481578.1"/>
    </source>
</evidence>
<dbReference type="PANTHER" id="PTHR42648:SF11">
    <property type="entry name" value="TRANSPOSON TY4-P GAG-POL POLYPROTEIN"/>
    <property type="match status" value="1"/>
</dbReference>
<protein>
    <recommendedName>
        <fullName evidence="12">Retroviral polymerase SH3-like domain-containing protein</fullName>
    </recommendedName>
</protein>
<dbReference type="OrthoDB" id="9995210at2759"/>
<proteinExistence type="predicted"/>
<feature type="compositionally biased region" description="Polar residues" evidence="11">
    <location>
        <begin position="67"/>
        <end position="79"/>
    </location>
</feature>
<evidence type="ECO:0000256" key="8">
    <source>
        <dbReference type="ARBA" id="ARBA00022918"/>
    </source>
</evidence>
<keyword evidence="5" id="KW-0378">Hydrolase</keyword>
<dbReference type="Proteomes" id="UP000765509">
    <property type="component" value="Unassembled WGS sequence"/>
</dbReference>
<keyword evidence="8" id="KW-0695">RNA-directed DNA polymerase</keyword>
<name>A0A9Q3CD44_9BASI</name>
<dbReference type="GO" id="GO:0046872">
    <property type="term" value="F:metal ion binding"/>
    <property type="evidence" value="ECO:0007669"/>
    <property type="project" value="UniProtKB-KW"/>
</dbReference>
<keyword evidence="1" id="KW-0548">Nucleotidyltransferase</keyword>
<dbReference type="GO" id="GO:0003887">
    <property type="term" value="F:DNA-directed DNA polymerase activity"/>
    <property type="evidence" value="ECO:0007669"/>
    <property type="project" value="UniProtKB-KW"/>
</dbReference>
<keyword evidence="7" id="KW-0229">DNA integration</keyword>
<evidence type="ECO:0000256" key="5">
    <source>
        <dbReference type="ARBA" id="ARBA00022801"/>
    </source>
</evidence>
<evidence type="ECO:0000256" key="4">
    <source>
        <dbReference type="ARBA" id="ARBA00022759"/>
    </source>
</evidence>
<dbReference type="GO" id="GO:0004519">
    <property type="term" value="F:endonuclease activity"/>
    <property type="evidence" value="ECO:0007669"/>
    <property type="project" value="UniProtKB-KW"/>
</dbReference>
<evidence type="ECO:0000256" key="6">
    <source>
        <dbReference type="ARBA" id="ARBA00022842"/>
    </source>
</evidence>
<keyword evidence="9" id="KW-0808">Transferase</keyword>
<gene>
    <name evidence="13" type="ORF">O181_021293</name>
</gene>
<dbReference type="GO" id="GO:0003676">
    <property type="term" value="F:nucleic acid binding"/>
    <property type="evidence" value="ECO:0007669"/>
    <property type="project" value="InterPro"/>
</dbReference>
<dbReference type="EMBL" id="AVOT02006442">
    <property type="protein sequence ID" value="MBW0481578.1"/>
    <property type="molecule type" value="Genomic_DNA"/>
</dbReference>
<evidence type="ECO:0000256" key="10">
    <source>
        <dbReference type="ARBA" id="ARBA00023172"/>
    </source>
</evidence>
<keyword evidence="4" id="KW-0255">Endonuclease</keyword>
<evidence type="ECO:0000259" key="12">
    <source>
        <dbReference type="Pfam" id="PF25597"/>
    </source>
</evidence>
<dbReference type="GO" id="GO:0006310">
    <property type="term" value="P:DNA recombination"/>
    <property type="evidence" value="ECO:0007669"/>
    <property type="project" value="UniProtKB-KW"/>
</dbReference>
<evidence type="ECO:0000256" key="2">
    <source>
        <dbReference type="ARBA" id="ARBA00022722"/>
    </source>
</evidence>
<evidence type="ECO:0000256" key="7">
    <source>
        <dbReference type="ARBA" id="ARBA00022908"/>
    </source>
</evidence>
<feature type="region of interest" description="Disordered" evidence="11">
    <location>
        <begin position="49"/>
        <end position="83"/>
    </location>
</feature>
<keyword evidence="6" id="KW-0460">Magnesium</keyword>
<dbReference type="AlphaFoldDB" id="A0A9Q3CD44"/>
<dbReference type="InterPro" id="IPR036397">
    <property type="entry name" value="RNaseH_sf"/>
</dbReference>
<dbReference type="InterPro" id="IPR057670">
    <property type="entry name" value="SH3_retrovirus"/>
</dbReference>